<dbReference type="PANTHER" id="PTHR36985">
    <property type="entry name" value="TRANSLOCATION AND ASSEMBLY MODULE SUBUNIT TAMB"/>
    <property type="match status" value="1"/>
</dbReference>
<dbReference type="GO" id="GO:0009306">
    <property type="term" value="P:protein secretion"/>
    <property type="evidence" value="ECO:0007669"/>
    <property type="project" value="InterPro"/>
</dbReference>
<evidence type="ECO:0000256" key="5">
    <source>
        <dbReference type="SAM" id="Phobius"/>
    </source>
</evidence>
<gene>
    <name evidence="7" type="ORF">D0Y50_00305</name>
</gene>
<dbReference type="PANTHER" id="PTHR36985:SF1">
    <property type="entry name" value="TRANSLOCATION AND ASSEMBLY MODULE SUBUNIT TAMB"/>
    <property type="match status" value="1"/>
</dbReference>
<evidence type="ECO:0000313" key="7">
    <source>
        <dbReference type="EMBL" id="AXR04943.1"/>
    </source>
</evidence>
<accession>A0A346NHD6</accession>
<feature type="domain" description="Translocation and assembly module TamB C-terminal" evidence="6">
    <location>
        <begin position="873"/>
        <end position="1224"/>
    </location>
</feature>
<evidence type="ECO:0000256" key="4">
    <source>
        <dbReference type="ARBA" id="ARBA00023136"/>
    </source>
</evidence>
<evidence type="ECO:0000313" key="8">
    <source>
        <dbReference type="Proteomes" id="UP000262073"/>
    </source>
</evidence>
<dbReference type="InterPro" id="IPR007452">
    <property type="entry name" value="TamB_C"/>
</dbReference>
<sequence length="1245" mass="132866">MRKRTIAWWILLPILFITVLLAFILSPFGAPMIRLIANNTVSGLSIDNIDGTVLSDFTVEGVSWQNESWQLTTDKATVNLVLGCLLANKVCVDKLHTKGIHLTQLSVTEDDEPTPPAQEPFSLPIAVKLNDISIEQTQVNLPGQQISLQSLRLNGHADKKVILNEVTLSGLEVELEPAKQNTAPAQSASYALSYTAPQLPEIATPIALVINDFSFTDIALTQGDTRQTVNLITFEQLQFSQANLQLTKLHVEHPQGQLNLTSEATLKANYPLALTGNAALTVQQGISERITMQADGALDDLTVSINATGAYQASLKLTANLLDDSLPLQLTASWPQQALPGLPDGKLFKGQLSARGTMGAYQVKANSAAAIPSIGQVPVTLDIQLNKNNISVNQLNAKLLDGEISNTGTLYLNDTVSWSGTTNVKEISTTSLSPQGPTGLHGQFTSLMQLTPKGVEASISNLTLNGQQDTAAFSLSGSAVYSQANELVVSSLRLEQGENYADVAGQMLKNRYLKGTVKLNLPALETLYPAVSGAVTADIDVAGEWQDPAANGTIALTDVVVSPQLNPSAAAQGNINSEINLTGALSNHHFETRISSADYSLLLDLSGSWADERWKGQISQSELGIFATRWALEAPFTVAVRPAPFSTKVTQNCWQSRNEGSLCLQDLLYQDDVARWDLSATQLPIGLWASEAAGNLLPQPADATLSINSQGKMPKGGEPEGDFALTVTPATWRLGTEGQVPINIDEVMVKGALHDSQLTAVADFHSQQLGDLQVDIATRPFAANPELNGNLRVKGIKVSPLKPISPAIRELTGQINGDLAISGPLATPKVQGELALTDGNIDIDDTPARISDWTQTLQFNGSDVTFDGTFAVGGGQGALDGQVDYSDPAAPQIKVNLTGESLEVQQRDIVVRVSPDIKASVKPGEVIVTGQVAVPWARVKIEELPESAVAPSKDVHLRGEPPSEDPLDMVNAKINVIIDEARAGQVQLEAFGLTANLAGELQVSTQPAPLGYGSLQLTEGRFQAYGQDLIIQTGEIQFNGPLDQPLLMVEAIRDPDKTDDGLIAGIRVDGPADSPNISVFSTPSMDQATALSYLLTGSGSTGGGGNTDYAAILLGMGLSNTNKIQGELGKAIGIDDFAIGTTSGSAGNDPKLSLSGRLNDRLTVQYNFDVGLGNSDSTSETVRRRSAPPDLAMRYQWLPQFYIEAIQTTIEEQTEFALDFYYQFFLGEAADSKQPKALQNSPPSD</sequence>
<dbReference type="GO" id="GO:0005886">
    <property type="term" value="C:plasma membrane"/>
    <property type="evidence" value="ECO:0007669"/>
    <property type="project" value="InterPro"/>
</dbReference>
<dbReference type="Pfam" id="PF04357">
    <property type="entry name" value="TamB"/>
    <property type="match status" value="1"/>
</dbReference>
<evidence type="ECO:0000256" key="3">
    <source>
        <dbReference type="ARBA" id="ARBA00022989"/>
    </source>
</evidence>
<keyword evidence="3 5" id="KW-1133">Transmembrane helix</keyword>
<evidence type="ECO:0000256" key="2">
    <source>
        <dbReference type="ARBA" id="ARBA00022692"/>
    </source>
</evidence>
<feature type="transmembrane region" description="Helical" evidence="5">
    <location>
        <begin position="7"/>
        <end position="30"/>
    </location>
</feature>
<keyword evidence="2 5" id="KW-0812">Transmembrane</keyword>
<name>A0A346NHD6_9ALTE</name>
<dbReference type="KEGG" id="salm:D0Y50_00305"/>
<dbReference type="EMBL" id="CP031769">
    <property type="protein sequence ID" value="AXR04943.1"/>
    <property type="molecule type" value="Genomic_DNA"/>
</dbReference>
<evidence type="ECO:0000256" key="1">
    <source>
        <dbReference type="ARBA" id="ARBA00004167"/>
    </source>
</evidence>
<protein>
    <submittedName>
        <fullName evidence="7">DUF490 domain-containing protein</fullName>
    </submittedName>
</protein>
<keyword evidence="8" id="KW-1185">Reference proteome</keyword>
<dbReference type="OrthoDB" id="5555605at2"/>
<reference evidence="7 8" key="1">
    <citation type="submission" date="2018-08" db="EMBL/GenBank/DDBJ databases">
        <title>Salinimonas sediminis sp. nov., a piezophilic bacterium isolated from a deep-sea sediment sample from the New Britain Trench.</title>
        <authorList>
            <person name="Cao J."/>
        </authorList>
    </citation>
    <scope>NUCLEOTIDE SEQUENCE [LARGE SCALE GENOMIC DNA]</scope>
    <source>
        <strain evidence="7 8">N102</strain>
    </source>
</reference>
<organism evidence="7 8">
    <name type="scientific">Salinimonas sediminis</name>
    <dbReference type="NCBI Taxonomy" id="2303538"/>
    <lineage>
        <taxon>Bacteria</taxon>
        <taxon>Pseudomonadati</taxon>
        <taxon>Pseudomonadota</taxon>
        <taxon>Gammaproteobacteria</taxon>
        <taxon>Alteromonadales</taxon>
        <taxon>Alteromonadaceae</taxon>
        <taxon>Alteromonas/Salinimonas group</taxon>
        <taxon>Salinimonas</taxon>
    </lineage>
</organism>
<dbReference type="AlphaFoldDB" id="A0A346NHD6"/>
<evidence type="ECO:0000259" key="6">
    <source>
        <dbReference type="Pfam" id="PF04357"/>
    </source>
</evidence>
<keyword evidence="4 5" id="KW-0472">Membrane</keyword>
<dbReference type="GO" id="GO:0097347">
    <property type="term" value="C:TAM protein secretion complex"/>
    <property type="evidence" value="ECO:0007669"/>
    <property type="project" value="TreeGrafter"/>
</dbReference>
<proteinExistence type="predicted"/>
<dbReference type="Proteomes" id="UP000262073">
    <property type="component" value="Chromosome"/>
</dbReference>
<comment type="subcellular location">
    <subcellularLocation>
        <location evidence="1">Membrane</location>
        <topology evidence="1">Single-pass membrane protein</topology>
    </subcellularLocation>
</comment>
<dbReference type="RefSeq" id="WP_117314909.1">
    <property type="nucleotide sequence ID" value="NZ_CP031769.1"/>
</dbReference>